<gene>
    <name evidence="7" type="ORF">ACFOUW_03230</name>
</gene>
<evidence type="ECO:0000313" key="7">
    <source>
        <dbReference type="EMBL" id="MFC3759835.1"/>
    </source>
</evidence>
<dbReference type="Gene3D" id="1.10.357.10">
    <property type="entry name" value="Tetracycline Repressor, domain 2"/>
    <property type="match status" value="1"/>
</dbReference>
<evidence type="ECO:0000256" key="4">
    <source>
        <dbReference type="ARBA" id="ARBA00023163"/>
    </source>
</evidence>
<feature type="DNA-binding region" description="H-T-H motif" evidence="5">
    <location>
        <begin position="31"/>
        <end position="50"/>
    </location>
</feature>
<feature type="domain" description="HTH tetR-type" evidence="6">
    <location>
        <begin position="8"/>
        <end position="68"/>
    </location>
</feature>
<dbReference type="PANTHER" id="PTHR30055">
    <property type="entry name" value="HTH-TYPE TRANSCRIPTIONAL REGULATOR RUTR"/>
    <property type="match status" value="1"/>
</dbReference>
<comment type="caution">
    <text evidence="7">The sequence shown here is derived from an EMBL/GenBank/DDBJ whole genome shotgun (WGS) entry which is preliminary data.</text>
</comment>
<dbReference type="Pfam" id="PF00440">
    <property type="entry name" value="TetR_N"/>
    <property type="match status" value="1"/>
</dbReference>
<evidence type="ECO:0000256" key="5">
    <source>
        <dbReference type="PROSITE-ProRule" id="PRU00335"/>
    </source>
</evidence>
<dbReference type="InterPro" id="IPR039538">
    <property type="entry name" value="BetI_C"/>
</dbReference>
<organism evidence="7 8">
    <name type="scientific">Tenggerimyces flavus</name>
    <dbReference type="NCBI Taxonomy" id="1708749"/>
    <lineage>
        <taxon>Bacteria</taxon>
        <taxon>Bacillati</taxon>
        <taxon>Actinomycetota</taxon>
        <taxon>Actinomycetes</taxon>
        <taxon>Propionibacteriales</taxon>
        <taxon>Nocardioidaceae</taxon>
        <taxon>Tenggerimyces</taxon>
    </lineage>
</organism>
<dbReference type="SUPFAM" id="SSF46689">
    <property type="entry name" value="Homeodomain-like"/>
    <property type="match status" value="1"/>
</dbReference>
<reference evidence="8" key="1">
    <citation type="journal article" date="2019" name="Int. J. Syst. Evol. Microbiol.">
        <title>The Global Catalogue of Microorganisms (GCM) 10K type strain sequencing project: providing services to taxonomists for standard genome sequencing and annotation.</title>
        <authorList>
            <consortium name="The Broad Institute Genomics Platform"/>
            <consortium name="The Broad Institute Genome Sequencing Center for Infectious Disease"/>
            <person name="Wu L."/>
            <person name="Ma J."/>
        </authorList>
    </citation>
    <scope>NUCLEOTIDE SEQUENCE [LARGE SCALE GENOMIC DNA]</scope>
    <source>
        <strain evidence="8">CGMCC 4.7241</strain>
    </source>
</reference>
<evidence type="ECO:0000256" key="2">
    <source>
        <dbReference type="ARBA" id="ARBA00023015"/>
    </source>
</evidence>
<dbReference type="RefSeq" id="WP_205120325.1">
    <property type="nucleotide sequence ID" value="NZ_JAFBCM010000001.1"/>
</dbReference>
<proteinExistence type="predicted"/>
<name>A0ABV7Y6F0_9ACTN</name>
<dbReference type="InterPro" id="IPR001647">
    <property type="entry name" value="HTH_TetR"/>
</dbReference>
<sequence>MPTTSVPEARRLVIGEALLRLVAREGLEAVSLRAVAAEADTSLGMVQRQFATKDDLLLFAAKLVGEAMAERVRRVPYRAPVLETLRRIVDELLPLDAERMVEARVYHAFTARAATRPDFAAIVARQDGELQETLAKVFAIAEQEGELPAGQDHTALARLLSSVLDGASLALVTRPPEADPATYVAGVDLVLDLIKRPATS</sequence>
<keyword evidence="2" id="KW-0805">Transcription regulation</keyword>
<dbReference type="InterPro" id="IPR009057">
    <property type="entry name" value="Homeodomain-like_sf"/>
</dbReference>
<dbReference type="EMBL" id="JBHRZH010000004">
    <property type="protein sequence ID" value="MFC3759835.1"/>
    <property type="molecule type" value="Genomic_DNA"/>
</dbReference>
<keyword evidence="3 5" id="KW-0238">DNA-binding</keyword>
<evidence type="ECO:0000313" key="8">
    <source>
        <dbReference type="Proteomes" id="UP001595699"/>
    </source>
</evidence>
<dbReference type="Pfam" id="PF13977">
    <property type="entry name" value="TetR_C_6"/>
    <property type="match status" value="1"/>
</dbReference>
<dbReference type="InterPro" id="IPR050109">
    <property type="entry name" value="HTH-type_TetR-like_transc_reg"/>
</dbReference>
<dbReference type="SUPFAM" id="SSF48498">
    <property type="entry name" value="Tetracyclin repressor-like, C-terminal domain"/>
    <property type="match status" value="1"/>
</dbReference>
<dbReference type="PANTHER" id="PTHR30055:SF234">
    <property type="entry name" value="HTH-TYPE TRANSCRIPTIONAL REGULATOR BETI"/>
    <property type="match status" value="1"/>
</dbReference>
<keyword evidence="8" id="KW-1185">Reference proteome</keyword>
<dbReference type="PROSITE" id="PS50977">
    <property type="entry name" value="HTH_TETR_2"/>
    <property type="match status" value="1"/>
</dbReference>
<protein>
    <submittedName>
        <fullName evidence="7">TetR/AcrR family transcriptional regulator</fullName>
    </submittedName>
</protein>
<evidence type="ECO:0000256" key="1">
    <source>
        <dbReference type="ARBA" id="ARBA00022491"/>
    </source>
</evidence>
<evidence type="ECO:0000259" key="6">
    <source>
        <dbReference type="PROSITE" id="PS50977"/>
    </source>
</evidence>
<keyword evidence="4" id="KW-0804">Transcription</keyword>
<accession>A0ABV7Y6F0</accession>
<keyword evidence="1" id="KW-0678">Repressor</keyword>
<dbReference type="Proteomes" id="UP001595699">
    <property type="component" value="Unassembled WGS sequence"/>
</dbReference>
<dbReference type="InterPro" id="IPR036271">
    <property type="entry name" value="Tet_transcr_reg_TetR-rel_C_sf"/>
</dbReference>
<evidence type="ECO:0000256" key="3">
    <source>
        <dbReference type="ARBA" id="ARBA00023125"/>
    </source>
</evidence>